<dbReference type="AlphaFoldDB" id="A0ABD3KJJ0"/>
<gene>
    <name evidence="2" type="ORF">ACJRO7_019756</name>
</gene>
<feature type="domain" description="DUF7722" evidence="1">
    <location>
        <begin position="75"/>
        <end position="120"/>
    </location>
</feature>
<protein>
    <recommendedName>
        <fullName evidence="1">DUF7722 domain-containing protein</fullName>
    </recommendedName>
</protein>
<evidence type="ECO:0000313" key="3">
    <source>
        <dbReference type="Proteomes" id="UP001634007"/>
    </source>
</evidence>
<dbReference type="PANTHER" id="PTHR33513:SF45">
    <property type="entry name" value="CYTOPLASMIC TRNA 2-THIOLATION PROTEIN"/>
    <property type="match status" value="1"/>
</dbReference>
<keyword evidence="3" id="KW-1185">Reference proteome</keyword>
<accession>A0ABD3KJJ0</accession>
<dbReference type="EMBL" id="JBJKBG010000005">
    <property type="protein sequence ID" value="KAL3738278.1"/>
    <property type="molecule type" value="Genomic_DNA"/>
</dbReference>
<dbReference type="InterPro" id="IPR056139">
    <property type="entry name" value="DUF7722"/>
</dbReference>
<dbReference type="PANTHER" id="PTHR33513">
    <property type="entry name" value="OS06G0523300 PROTEIN"/>
    <property type="match status" value="1"/>
</dbReference>
<reference evidence="2 3" key="1">
    <citation type="submission" date="2024-11" db="EMBL/GenBank/DDBJ databases">
        <title>Chromosome-level genome assembly of Eucalyptus globulus Labill. provides insights into its genome evolution.</title>
        <authorList>
            <person name="Li X."/>
        </authorList>
    </citation>
    <scope>NUCLEOTIDE SEQUENCE [LARGE SCALE GENOMIC DNA]</scope>
    <source>
        <strain evidence="2">CL2024</strain>
        <tissue evidence="2">Fresh tender leaves</tissue>
    </source>
</reference>
<sequence>MFSLSFSNRLPCRTPTKGQIGVPVCRKKKCEAKKISIVGTSLANAAVSMLGGRPHEQHMNKSTNNQSSFQMLLHYPRYKKKDYENMLEWKLDRLLNEYGLPVSGDVDQKRKFAMGAFLWPSQEG</sequence>
<evidence type="ECO:0000313" key="2">
    <source>
        <dbReference type="EMBL" id="KAL3738278.1"/>
    </source>
</evidence>
<evidence type="ECO:0000259" key="1">
    <source>
        <dbReference type="Pfam" id="PF24847"/>
    </source>
</evidence>
<comment type="caution">
    <text evidence="2">The sequence shown here is derived from an EMBL/GenBank/DDBJ whole genome shotgun (WGS) entry which is preliminary data.</text>
</comment>
<dbReference type="Proteomes" id="UP001634007">
    <property type="component" value="Unassembled WGS sequence"/>
</dbReference>
<dbReference type="Pfam" id="PF24847">
    <property type="entry name" value="DUF7722"/>
    <property type="match status" value="1"/>
</dbReference>
<proteinExistence type="predicted"/>
<name>A0ABD3KJJ0_EUCGL</name>
<organism evidence="2 3">
    <name type="scientific">Eucalyptus globulus</name>
    <name type="common">Tasmanian blue gum</name>
    <dbReference type="NCBI Taxonomy" id="34317"/>
    <lineage>
        <taxon>Eukaryota</taxon>
        <taxon>Viridiplantae</taxon>
        <taxon>Streptophyta</taxon>
        <taxon>Embryophyta</taxon>
        <taxon>Tracheophyta</taxon>
        <taxon>Spermatophyta</taxon>
        <taxon>Magnoliopsida</taxon>
        <taxon>eudicotyledons</taxon>
        <taxon>Gunneridae</taxon>
        <taxon>Pentapetalae</taxon>
        <taxon>rosids</taxon>
        <taxon>malvids</taxon>
        <taxon>Myrtales</taxon>
        <taxon>Myrtaceae</taxon>
        <taxon>Myrtoideae</taxon>
        <taxon>Eucalypteae</taxon>
        <taxon>Eucalyptus</taxon>
    </lineage>
</organism>